<feature type="transmembrane region" description="Helical" evidence="1">
    <location>
        <begin position="413"/>
        <end position="432"/>
    </location>
</feature>
<reference evidence="2 3" key="1">
    <citation type="journal article" date="2017" name="Genome Announc.">
        <title>Genome sequence of the saprophytic ascomycete Epicoccum nigrum ICMP 19927 strain isolated from New Zealand.</title>
        <authorList>
            <person name="Fokin M."/>
            <person name="Fleetwood D."/>
            <person name="Weir B.S."/>
            <person name="Villas-Boas S.G."/>
        </authorList>
    </citation>
    <scope>NUCLEOTIDE SEQUENCE [LARGE SCALE GENOMIC DNA]</scope>
    <source>
        <strain evidence="2 3">ICMP 19927</strain>
    </source>
</reference>
<dbReference type="InParanoid" id="A0A1Y2LWG9"/>
<protein>
    <submittedName>
        <fullName evidence="2">Uncharacterized protein</fullName>
    </submittedName>
</protein>
<dbReference type="STRING" id="105696.A0A1Y2LWG9"/>
<proteinExistence type="predicted"/>
<gene>
    <name evidence="2" type="ORF">B5807_07722</name>
</gene>
<evidence type="ECO:0000313" key="3">
    <source>
        <dbReference type="Proteomes" id="UP000193240"/>
    </source>
</evidence>
<keyword evidence="1" id="KW-1133">Transmembrane helix</keyword>
<dbReference type="PANTHER" id="PTHR35394">
    <property type="entry name" value="DUF3176 DOMAIN-CONTAINING PROTEIN"/>
    <property type="match status" value="1"/>
</dbReference>
<sequence>MASSETLGCARCSGCCRNNAYLEAGSSAQIPQALKIDAGTVVELPTLATSIMPIPGGNETLGLEGGTAAQPDFGMISAIYNGFRNDISWNSDEQIVNNVCITGNCTWPAYTTSAVCSVCNDLSDQVKLEKGMGTGGANVPSPSNMKMEGPYTAFILPNVNLSNANGAKNRPLQGRRSGQEATLLTANTTFDPLETISFQDLSTMIVSFKVMRASEEWMQGKVAWNASKPIATECALHFCANQYRAESQNGQIRETRLNSWVIRDPQSYQANPNASTVEPGPEVDAWVASKGNTLYDRYVPRYDLRLSTPLDQNDESNPQSFNISYAYIRTLSEYLEDLSTAPKNIKLMAYPTWDGSMTPLVDVLWESQNLTQTFDHIAVSLTNQVRNTASNASHIGHAPGTTQKWEIHVRVRWAYLAFPASMIAIGIFYVLLTIIESTRLHMPVWKESALPSLVHGLDDETQSLLRADRSQTAGPKAHETIVKFGRDEKSDCLRLIAQQDAVR</sequence>
<dbReference type="Proteomes" id="UP000193240">
    <property type="component" value="Unassembled WGS sequence"/>
</dbReference>
<keyword evidence="1" id="KW-0812">Transmembrane</keyword>
<evidence type="ECO:0000256" key="1">
    <source>
        <dbReference type="SAM" id="Phobius"/>
    </source>
</evidence>
<name>A0A1Y2LWG9_EPING</name>
<keyword evidence="1" id="KW-0472">Membrane</keyword>
<evidence type="ECO:0000313" key="2">
    <source>
        <dbReference type="EMBL" id="OSS48170.1"/>
    </source>
</evidence>
<dbReference type="OMA" id="CSVCNDL"/>
<dbReference type="PANTHER" id="PTHR35394:SF5">
    <property type="entry name" value="DUF3176 DOMAIN-CONTAINING PROTEIN"/>
    <property type="match status" value="1"/>
</dbReference>
<dbReference type="EMBL" id="KZ107846">
    <property type="protein sequence ID" value="OSS48170.1"/>
    <property type="molecule type" value="Genomic_DNA"/>
</dbReference>
<organism evidence="2 3">
    <name type="scientific">Epicoccum nigrum</name>
    <name type="common">Soil fungus</name>
    <name type="synonym">Epicoccum purpurascens</name>
    <dbReference type="NCBI Taxonomy" id="105696"/>
    <lineage>
        <taxon>Eukaryota</taxon>
        <taxon>Fungi</taxon>
        <taxon>Dikarya</taxon>
        <taxon>Ascomycota</taxon>
        <taxon>Pezizomycotina</taxon>
        <taxon>Dothideomycetes</taxon>
        <taxon>Pleosporomycetidae</taxon>
        <taxon>Pleosporales</taxon>
        <taxon>Pleosporineae</taxon>
        <taxon>Didymellaceae</taxon>
        <taxon>Epicoccum</taxon>
    </lineage>
</organism>
<dbReference type="AlphaFoldDB" id="A0A1Y2LWG9"/>
<accession>A0A1Y2LWG9</accession>
<keyword evidence="3" id="KW-1185">Reference proteome</keyword>